<dbReference type="GO" id="GO:0016746">
    <property type="term" value="F:acyltransferase activity"/>
    <property type="evidence" value="ECO:0007669"/>
    <property type="project" value="UniProtKB-KW"/>
</dbReference>
<evidence type="ECO:0000256" key="3">
    <source>
        <dbReference type="ARBA" id="ARBA00022519"/>
    </source>
</evidence>
<evidence type="ECO:0000256" key="6">
    <source>
        <dbReference type="ARBA" id="ARBA00023315"/>
    </source>
</evidence>
<evidence type="ECO:0000256" key="4">
    <source>
        <dbReference type="ARBA" id="ARBA00022679"/>
    </source>
</evidence>
<keyword evidence="6 7" id="KW-0012">Acyltransferase</keyword>
<keyword evidence="5" id="KW-0472">Membrane</keyword>
<keyword evidence="2" id="KW-1003">Cell membrane</keyword>
<name>A0ABZ2LK01_9BACT</name>
<evidence type="ECO:0000256" key="1">
    <source>
        <dbReference type="ARBA" id="ARBA00004533"/>
    </source>
</evidence>
<keyword evidence="3" id="KW-0997">Cell inner membrane</keyword>
<organism evidence="7 8">
    <name type="scientific">Pendulispora albinea</name>
    <dbReference type="NCBI Taxonomy" id="2741071"/>
    <lineage>
        <taxon>Bacteria</taxon>
        <taxon>Pseudomonadati</taxon>
        <taxon>Myxococcota</taxon>
        <taxon>Myxococcia</taxon>
        <taxon>Myxococcales</taxon>
        <taxon>Sorangiineae</taxon>
        <taxon>Pendulisporaceae</taxon>
        <taxon>Pendulispora</taxon>
    </lineage>
</organism>
<dbReference type="Proteomes" id="UP001370348">
    <property type="component" value="Chromosome"/>
</dbReference>
<reference evidence="7 8" key="1">
    <citation type="submission" date="2021-12" db="EMBL/GenBank/DDBJ databases">
        <title>Discovery of the Pendulisporaceae a myxobacterial family with distinct sporulation behavior and unique specialized metabolism.</title>
        <authorList>
            <person name="Garcia R."/>
            <person name="Popoff A."/>
            <person name="Bader C.D."/>
            <person name="Loehr J."/>
            <person name="Walesch S."/>
            <person name="Walt C."/>
            <person name="Boldt J."/>
            <person name="Bunk B."/>
            <person name="Haeckl F.J.F.P.J."/>
            <person name="Gunesch A.P."/>
            <person name="Birkelbach J."/>
            <person name="Nuebel U."/>
            <person name="Pietschmann T."/>
            <person name="Bach T."/>
            <person name="Mueller R."/>
        </authorList>
    </citation>
    <scope>NUCLEOTIDE SEQUENCE [LARGE SCALE GENOMIC DNA]</scope>
    <source>
        <strain evidence="7 8">MSr11954</strain>
    </source>
</reference>
<comment type="subcellular location">
    <subcellularLocation>
        <location evidence="1">Cell inner membrane</location>
    </subcellularLocation>
</comment>
<dbReference type="PANTHER" id="PTHR30606">
    <property type="entry name" value="LIPID A BIOSYNTHESIS LAUROYL ACYLTRANSFERASE"/>
    <property type="match status" value="1"/>
</dbReference>
<evidence type="ECO:0000256" key="5">
    <source>
        <dbReference type="ARBA" id="ARBA00023136"/>
    </source>
</evidence>
<sequence length="329" mass="35401">MNAPPREGAAPDVREGGRWGTAQAAKNALLYWIIRAVLATLTSLPPRRLRALGRGLGACVHLAHPRLRKLARANVQRALPHLDEASTQSLVAAAYRNLGGHLGDAVASLRPGAAVRTLPFPEKDRAILREAQREGRGVLFVSAHLGPWERVAATLVDHGFALTTVARESYDPRLTALYDRLRGGVGVRSIYRGAAGAPFRMLRTLRAGGVLGMPMDLRARVPSIAVPFLGIPAATPVGPARMACRTGAAVVIGTAARGADGAMVLTVTRIPIDDLGCAIDRAASERCLTERINDELSRRILDLPEQWVWMHPRWPDPTKGRDAQSHGVT</sequence>
<gene>
    <name evidence="7" type="ORF">LZC94_25625</name>
</gene>
<keyword evidence="4" id="KW-0808">Transferase</keyword>
<protein>
    <submittedName>
        <fullName evidence="7">Lipid A biosynthesis acyltransferase</fullName>
    </submittedName>
</protein>
<dbReference type="PANTHER" id="PTHR30606:SF10">
    <property type="entry name" value="PHOSPHATIDYLINOSITOL MANNOSIDE ACYLTRANSFERASE"/>
    <property type="match status" value="1"/>
</dbReference>
<proteinExistence type="predicted"/>
<dbReference type="RefSeq" id="WP_394820857.1">
    <property type="nucleotide sequence ID" value="NZ_CP089984.1"/>
</dbReference>
<keyword evidence="8" id="KW-1185">Reference proteome</keyword>
<dbReference type="EMBL" id="CP089984">
    <property type="protein sequence ID" value="WXB11241.1"/>
    <property type="molecule type" value="Genomic_DNA"/>
</dbReference>
<dbReference type="CDD" id="cd07984">
    <property type="entry name" value="LPLAT_LABLAT-like"/>
    <property type="match status" value="1"/>
</dbReference>
<evidence type="ECO:0000313" key="8">
    <source>
        <dbReference type="Proteomes" id="UP001370348"/>
    </source>
</evidence>
<evidence type="ECO:0000313" key="7">
    <source>
        <dbReference type="EMBL" id="WXB11241.1"/>
    </source>
</evidence>
<evidence type="ECO:0000256" key="2">
    <source>
        <dbReference type="ARBA" id="ARBA00022475"/>
    </source>
</evidence>
<dbReference type="InterPro" id="IPR004960">
    <property type="entry name" value="LipA_acyltrans"/>
</dbReference>
<accession>A0ABZ2LK01</accession>
<dbReference type="Pfam" id="PF03279">
    <property type="entry name" value="Lip_A_acyltrans"/>
    <property type="match status" value="1"/>
</dbReference>